<name>A0A7W9ZHK8_NOVIT</name>
<dbReference type="PANTHER" id="PTHR37549">
    <property type="entry name" value="LIPOPROTEIN LPRI"/>
    <property type="match status" value="1"/>
</dbReference>
<sequence length="356" mass="37006">MMIGGVALWLMAGVAQAQEAGPSFDCSAGKTLGEQIVCSDTGLAARDQLLADTYKARLKGPNAEAVKTAQKAWLKQRDAACGIAGQKAQELLERPTLWTAAPCLVQQYDTRLAELGAKAPAVKPLPAGAWHPACVGAAADAAETGIDLALCQNGTAHVGAIPSEFPDSFESEGMNEGARDYSFYQKSGTLPDGRPVVLTIYNGGGTGFFSQVSAVTVKKDKDGRDHMTLQPVGDGGDRCNGGISDASVKGNSVSITRSMTPAALADLLKVPEPLVSQLPDCAVCCAADVTTSQTPDGEPQTDSVTVQDIEEQALGDGKLEACVGKVLETYAGKTLKLSETAALRKDLTACEKFVGK</sequence>
<dbReference type="Gene3D" id="1.20.1270.180">
    <property type="match status" value="1"/>
</dbReference>
<keyword evidence="4" id="KW-1185">Reference proteome</keyword>
<feature type="domain" description="Lysozyme inhibitor LprI-like N-terminal" evidence="2">
    <location>
        <begin position="33"/>
        <end position="115"/>
    </location>
</feature>
<dbReference type="RefSeq" id="WP_184264522.1">
    <property type="nucleotide sequence ID" value="NZ_JACIIX010000012.1"/>
</dbReference>
<dbReference type="InterPro" id="IPR009739">
    <property type="entry name" value="LprI-like_N"/>
</dbReference>
<dbReference type="Proteomes" id="UP000544872">
    <property type="component" value="Unassembled WGS sequence"/>
</dbReference>
<dbReference type="GO" id="GO:0005576">
    <property type="term" value="C:extracellular region"/>
    <property type="evidence" value="ECO:0007669"/>
    <property type="project" value="TreeGrafter"/>
</dbReference>
<dbReference type="EMBL" id="JACIIX010000012">
    <property type="protein sequence ID" value="MBB6211600.1"/>
    <property type="molecule type" value="Genomic_DNA"/>
</dbReference>
<accession>A0A7W9ZHK8</accession>
<evidence type="ECO:0000256" key="1">
    <source>
        <dbReference type="SAM" id="SignalP"/>
    </source>
</evidence>
<feature type="chain" id="PRO_5030630297" description="Lysozyme inhibitor LprI-like N-terminal domain-containing protein" evidence="1">
    <location>
        <begin position="18"/>
        <end position="356"/>
    </location>
</feature>
<organism evidence="3 4">
    <name type="scientific">Novispirillum itersonii</name>
    <name type="common">Aquaspirillum itersonii</name>
    <dbReference type="NCBI Taxonomy" id="189"/>
    <lineage>
        <taxon>Bacteria</taxon>
        <taxon>Pseudomonadati</taxon>
        <taxon>Pseudomonadota</taxon>
        <taxon>Alphaproteobacteria</taxon>
        <taxon>Rhodospirillales</taxon>
        <taxon>Novispirillaceae</taxon>
        <taxon>Novispirillum</taxon>
    </lineage>
</organism>
<evidence type="ECO:0000313" key="3">
    <source>
        <dbReference type="EMBL" id="MBB6211600.1"/>
    </source>
</evidence>
<dbReference type="InterPro" id="IPR052755">
    <property type="entry name" value="Lysozyme_Inhibitor_LprI"/>
</dbReference>
<protein>
    <recommendedName>
        <fullName evidence="2">Lysozyme inhibitor LprI-like N-terminal domain-containing protein</fullName>
    </recommendedName>
</protein>
<proteinExistence type="predicted"/>
<comment type="caution">
    <text evidence="3">The sequence shown here is derived from an EMBL/GenBank/DDBJ whole genome shotgun (WGS) entry which is preliminary data.</text>
</comment>
<reference evidence="3 4" key="1">
    <citation type="submission" date="2020-08" db="EMBL/GenBank/DDBJ databases">
        <title>Genomic Encyclopedia of Type Strains, Phase IV (KMG-IV): sequencing the most valuable type-strain genomes for metagenomic binning, comparative biology and taxonomic classification.</title>
        <authorList>
            <person name="Goeker M."/>
        </authorList>
    </citation>
    <scope>NUCLEOTIDE SEQUENCE [LARGE SCALE GENOMIC DNA]</scope>
    <source>
        <strain evidence="3 4">DSM 11590</strain>
    </source>
</reference>
<dbReference type="Pfam" id="PF07007">
    <property type="entry name" value="LprI"/>
    <property type="match status" value="1"/>
</dbReference>
<dbReference type="PANTHER" id="PTHR37549:SF1">
    <property type="entry name" value="LIPOPROTEIN LPRI"/>
    <property type="match status" value="1"/>
</dbReference>
<feature type="signal peptide" evidence="1">
    <location>
        <begin position="1"/>
        <end position="17"/>
    </location>
</feature>
<dbReference type="AlphaFoldDB" id="A0A7W9ZHK8"/>
<keyword evidence="1" id="KW-0732">Signal</keyword>
<gene>
    <name evidence="3" type="ORF">FHS48_003041</name>
</gene>
<evidence type="ECO:0000259" key="2">
    <source>
        <dbReference type="Pfam" id="PF07007"/>
    </source>
</evidence>
<evidence type="ECO:0000313" key="4">
    <source>
        <dbReference type="Proteomes" id="UP000544872"/>
    </source>
</evidence>